<evidence type="ECO:0000256" key="5">
    <source>
        <dbReference type="ARBA" id="ARBA00022723"/>
    </source>
</evidence>
<evidence type="ECO:0000259" key="17">
    <source>
        <dbReference type="PROSITE" id="PS50089"/>
    </source>
</evidence>
<keyword evidence="6 12" id="KW-0863">Zinc-finger</keyword>
<dbReference type="GO" id="GO:0061630">
    <property type="term" value="F:ubiquitin protein ligase activity"/>
    <property type="evidence" value="ECO:0007669"/>
    <property type="project" value="UniProtKB-EC"/>
</dbReference>
<evidence type="ECO:0000256" key="11">
    <source>
        <dbReference type="ARBA" id="ARBA00023306"/>
    </source>
</evidence>
<feature type="compositionally biased region" description="Low complexity" evidence="14">
    <location>
        <begin position="567"/>
        <end position="576"/>
    </location>
</feature>
<dbReference type="InterPro" id="IPR013083">
    <property type="entry name" value="Znf_RING/FYVE/PHD"/>
</dbReference>
<dbReference type="SUPFAM" id="SSF54236">
    <property type="entry name" value="Ubiquitin-like"/>
    <property type="match status" value="1"/>
</dbReference>
<dbReference type="AlphaFoldDB" id="A0A9P0GEC1"/>
<dbReference type="SMART" id="SM00213">
    <property type="entry name" value="UBQ"/>
    <property type="match status" value="1"/>
</dbReference>
<dbReference type="PROSITE" id="PS50089">
    <property type="entry name" value="ZF_RING_2"/>
    <property type="match status" value="1"/>
</dbReference>
<dbReference type="Pfam" id="PF00628">
    <property type="entry name" value="PHD"/>
    <property type="match status" value="1"/>
</dbReference>
<comment type="subcellular location">
    <subcellularLocation>
        <location evidence="13">Nucleus</location>
    </subcellularLocation>
</comment>
<dbReference type="Gene3D" id="2.30.280.10">
    <property type="entry name" value="SRA-YDG"/>
    <property type="match status" value="1"/>
</dbReference>
<dbReference type="PANTHER" id="PTHR14140:SF45">
    <property type="entry name" value="RING-TYPE E3 UBIQUITIN TRANSFERASE"/>
    <property type="match status" value="1"/>
</dbReference>
<feature type="domain" description="YDG" evidence="18">
    <location>
        <begin position="385"/>
        <end position="547"/>
    </location>
</feature>
<keyword evidence="10 13" id="KW-0539">Nucleus</keyword>
<keyword evidence="20" id="KW-1185">Reference proteome</keyword>
<dbReference type="PROSITE" id="PS50016">
    <property type="entry name" value="ZF_PHD_2"/>
    <property type="match status" value="1"/>
</dbReference>
<dbReference type="PANTHER" id="PTHR14140">
    <property type="entry name" value="E3 UBIQUITIN-PROTEIN LIGASE UHRF-RELATED"/>
    <property type="match status" value="1"/>
</dbReference>
<comment type="catalytic activity">
    <reaction evidence="1">
        <text>S-ubiquitinyl-[E2 ubiquitin-conjugating enzyme]-L-cysteine + [acceptor protein]-L-lysine = [E2 ubiquitin-conjugating enzyme]-L-cysteine + N(6)-ubiquitinyl-[acceptor protein]-L-lysine.</text>
        <dbReference type="EC" id="2.3.2.27"/>
    </reaction>
</comment>
<evidence type="ECO:0000313" key="19">
    <source>
        <dbReference type="EMBL" id="CAH1106715.1"/>
    </source>
</evidence>
<dbReference type="Gene3D" id="3.30.40.10">
    <property type="entry name" value="Zinc/RING finger domain, C3HC4 (zinc finger)"/>
    <property type="match status" value="1"/>
</dbReference>
<dbReference type="GO" id="GO:0044027">
    <property type="term" value="P:negative regulation of gene expression via chromosomal CpG island methylation"/>
    <property type="evidence" value="ECO:0007669"/>
    <property type="project" value="TreeGrafter"/>
</dbReference>
<dbReference type="GO" id="GO:0008270">
    <property type="term" value="F:zinc ion binding"/>
    <property type="evidence" value="ECO:0007669"/>
    <property type="project" value="UniProtKB-KW"/>
</dbReference>
<dbReference type="CDD" id="cd15525">
    <property type="entry name" value="PHD_UHRF1_2"/>
    <property type="match status" value="1"/>
</dbReference>
<evidence type="ECO:0000256" key="6">
    <source>
        <dbReference type="ARBA" id="ARBA00022771"/>
    </source>
</evidence>
<keyword evidence="4" id="KW-0808">Transferase</keyword>
<dbReference type="GO" id="GO:0003677">
    <property type="term" value="F:DNA binding"/>
    <property type="evidence" value="ECO:0007669"/>
    <property type="project" value="UniProtKB-KW"/>
</dbReference>
<feature type="region of interest" description="Disordered" evidence="14">
    <location>
        <begin position="567"/>
        <end position="602"/>
    </location>
</feature>
<evidence type="ECO:0000256" key="7">
    <source>
        <dbReference type="ARBA" id="ARBA00022786"/>
    </source>
</evidence>
<dbReference type="InterPro" id="IPR015947">
    <property type="entry name" value="PUA-like_sf"/>
</dbReference>
<keyword evidence="7" id="KW-0833">Ubl conjugation pathway</keyword>
<keyword evidence="5" id="KW-0479">Metal-binding</keyword>
<evidence type="ECO:0000256" key="14">
    <source>
        <dbReference type="SAM" id="MobiDB-lite"/>
    </source>
</evidence>
<dbReference type="Pfam" id="PF12148">
    <property type="entry name" value="TTD"/>
    <property type="match status" value="1"/>
</dbReference>
<feature type="domain" description="RING-type" evidence="17">
    <location>
        <begin position="658"/>
        <end position="697"/>
    </location>
</feature>
<dbReference type="OrthoDB" id="2270193at2759"/>
<dbReference type="Proteomes" id="UP001153636">
    <property type="component" value="Chromosome 2"/>
</dbReference>
<feature type="domain" description="Ubiquitin-like" evidence="16">
    <location>
        <begin position="1"/>
        <end position="73"/>
    </location>
</feature>
<evidence type="ECO:0000259" key="15">
    <source>
        <dbReference type="PROSITE" id="PS50016"/>
    </source>
</evidence>
<dbReference type="EC" id="2.3.2.27" evidence="3"/>
<dbReference type="InterPro" id="IPR045134">
    <property type="entry name" value="UHRF1/2-like"/>
</dbReference>
<evidence type="ECO:0000256" key="9">
    <source>
        <dbReference type="ARBA" id="ARBA00023125"/>
    </source>
</evidence>
<evidence type="ECO:0000256" key="2">
    <source>
        <dbReference type="ARBA" id="ARBA00004906"/>
    </source>
</evidence>
<evidence type="ECO:0000256" key="13">
    <source>
        <dbReference type="PROSITE-ProRule" id="PRU00358"/>
    </source>
</evidence>
<dbReference type="EMBL" id="OV651814">
    <property type="protein sequence ID" value="CAH1106715.1"/>
    <property type="molecule type" value="Genomic_DNA"/>
</dbReference>
<dbReference type="InterPro" id="IPR036987">
    <property type="entry name" value="SRA-YDG_sf"/>
</dbReference>
<evidence type="ECO:0000256" key="12">
    <source>
        <dbReference type="PROSITE-ProRule" id="PRU00175"/>
    </source>
</evidence>
<reference evidence="19" key="1">
    <citation type="submission" date="2022-01" db="EMBL/GenBank/DDBJ databases">
        <authorList>
            <person name="King R."/>
        </authorList>
    </citation>
    <scope>NUCLEOTIDE SEQUENCE</scope>
</reference>
<dbReference type="Pfam" id="PF02182">
    <property type="entry name" value="SAD_SRA"/>
    <property type="match status" value="1"/>
</dbReference>
<evidence type="ECO:0000259" key="16">
    <source>
        <dbReference type="PROSITE" id="PS50053"/>
    </source>
</evidence>
<dbReference type="SMART" id="SM00249">
    <property type="entry name" value="PHD"/>
    <property type="match status" value="1"/>
</dbReference>
<keyword evidence="8" id="KW-0862">Zinc</keyword>
<evidence type="ECO:0000256" key="10">
    <source>
        <dbReference type="ARBA" id="ARBA00023242"/>
    </source>
</evidence>
<dbReference type="CDD" id="cd20387">
    <property type="entry name" value="Tudor_UHRF_rpt1"/>
    <property type="match status" value="1"/>
</dbReference>
<dbReference type="SUPFAM" id="SSF88697">
    <property type="entry name" value="PUA domain-like"/>
    <property type="match status" value="1"/>
</dbReference>
<dbReference type="PROSITE" id="PS00518">
    <property type="entry name" value="ZF_RING_1"/>
    <property type="match status" value="1"/>
</dbReference>
<dbReference type="GO" id="GO:0005634">
    <property type="term" value="C:nucleus"/>
    <property type="evidence" value="ECO:0007669"/>
    <property type="project" value="UniProtKB-SubCell"/>
</dbReference>
<dbReference type="InterPro" id="IPR003105">
    <property type="entry name" value="SRA_YDG"/>
</dbReference>
<dbReference type="CDD" id="cd17039">
    <property type="entry name" value="Ubl_ubiquitin_like"/>
    <property type="match status" value="1"/>
</dbReference>
<dbReference type="InterPro" id="IPR029071">
    <property type="entry name" value="Ubiquitin-like_domsf"/>
</dbReference>
<dbReference type="SMART" id="SM00184">
    <property type="entry name" value="RING"/>
    <property type="match status" value="2"/>
</dbReference>
<sequence length="729" mass="83334">MRINIKPLDGTPGAVIEISKKALVSELKNEIAKRLEIPESQQRLLYFGKELQGNVALLDYKIIEGGTIQIIVTTNQTNQTIKEEIVDIKEEPEEENEHVLIDVNSKYYKIGDLVDVLLDDTGAWYEGIVSQIFMKETDEIKKSEENVVFKIQSAPHILPTFEFDAKFKEIRPRSYYTYKFAELTPGLTVLANYNLEEKKSRGLWFDFKITDITRTNISGTVLVGRDETPIENCTIVFKNEILRIEVPELLDIDKEKRKIKYTPRIYPYNCSTCRDDLNKKCKDCGCKICRGKQDLKSILLCDECDDEYHIYCLDPPLEDIPTDDWYCPECKVDDNEIVKKGEVKLTKKQINMPNKKSTSTRDWGQGMACAGRSKICTIVPKNHFGPIPNIDVGTRWLYRIQVSEAGVHRPAVSGIHGVANDGAYSIVISSGYEDDIDEGDEFIYTGSGGRDLSGNKRVNVQSCDQELTNCNKALAMNCNTPFNKEGGVAKNWRNGKPVRVVRNHKAKKHSKYAPEEGNRYDGIYKVVKYYPERGKSGFIVWKYLLRRDDPTPAPWDKNGVELDIIAQKQQNKNKTNSSKPEPAGNKKRKRQTNDVTNDVTDDDLNTAKKSTLAYELPIDIKELIDKDTINYNNWVECSNELQNGRLKFREKVEEIFICICCQDLVYEPVTLECKHNFCKNCLKRSFNLKMFKCPCCRHELDEKLVLDINQNCSQALKLLFPGYGSGSKQ</sequence>
<evidence type="ECO:0000259" key="18">
    <source>
        <dbReference type="PROSITE" id="PS51015"/>
    </source>
</evidence>
<dbReference type="Gene3D" id="3.10.20.90">
    <property type="entry name" value="Phosphatidylinositol 3-kinase Catalytic Subunit, Chain A, domain 1"/>
    <property type="match status" value="1"/>
</dbReference>
<proteinExistence type="predicted"/>
<dbReference type="InterPro" id="IPR001965">
    <property type="entry name" value="Znf_PHD"/>
</dbReference>
<comment type="pathway">
    <text evidence="2">Protein modification; protein ubiquitination.</text>
</comment>
<dbReference type="InterPro" id="IPR011011">
    <property type="entry name" value="Znf_FYVE_PHD"/>
</dbReference>
<dbReference type="SMART" id="SM00466">
    <property type="entry name" value="SRA"/>
    <property type="match status" value="1"/>
</dbReference>
<dbReference type="InterPro" id="IPR019787">
    <property type="entry name" value="Znf_PHD-finger"/>
</dbReference>
<protein>
    <recommendedName>
        <fullName evidence="3">RING-type E3 ubiquitin transferase</fullName>
        <ecNumber evidence="3">2.3.2.27</ecNumber>
    </recommendedName>
</protein>
<dbReference type="Pfam" id="PF00240">
    <property type="entry name" value="ubiquitin"/>
    <property type="match status" value="1"/>
</dbReference>
<name>A0A9P0GEC1_9CUCU</name>
<dbReference type="SUPFAM" id="SSF57850">
    <property type="entry name" value="RING/U-box"/>
    <property type="match status" value="1"/>
</dbReference>
<evidence type="ECO:0000256" key="8">
    <source>
        <dbReference type="ARBA" id="ARBA00022833"/>
    </source>
</evidence>
<dbReference type="Gene3D" id="2.30.30.140">
    <property type="match status" value="1"/>
</dbReference>
<keyword evidence="9" id="KW-0238">DNA-binding</keyword>
<evidence type="ECO:0000313" key="20">
    <source>
        <dbReference type="Proteomes" id="UP001153636"/>
    </source>
</evidence>
<dbReference type="PROSITE" id="PS51015">
    <property type="entry name" value="YDG"/>
    <property type="match status" value="1"/>
</dbReference>
<evidence type="ECO:0000256" key="1">
    <source>
        <dbReference type="ARBA" id="ARBA00000900"/>
    </source>
</evidence>
<evidence type="ECO:0000256" key="3">
    <source>
        <dbReference type="ARBA" id="ARBA00012483"/>
    </source>
</evidence>
<accession>A0A9P0GEC1</accession>
<gene>
    <name evidence="19" type="ORF">PSYICH_LOCUS7733</name>
</gene>
<dbReference type="InterPro" id="IPR021991">
    <property type="entry name" value="TTD_dom"/>
</dbReference>
<organism evidence="19 20">
    <name type="scientific">Psylliodes chrysocephalus</name>
    <dbReference type="NCBI Taxonomy" id="3402493"/>
    <lineage>
        <taxon>Eukaryota</taxon>
        <taxon>Metazoa</taxon>
        <taxon>Ecdysozoa</taxon>
        <taxon>Arthropoda</taxon>
        <taxon>Hexapoda</taxon>
        <taxon>Insecta</taxon>
        <taxon>Pterygota</taxon>
        <taxon>Neoptera</taxon>
        <taxon>Endopterygota</taxon>
        <taxon>Coleoptera</taxon>
        <taxon>Polyphaga</taxon>
        <taxon>Cucujiformia</taxon>
        <taxon>Chrysomeloidea</taxon>
        <taxon>Chrysomelidae</taxon>
        <taxon>Galerucinae</taxon>
        <taxon>Alticini</taxon>
        <taxon>Psylliodes</taxon>
    </lineage>
</organism>
<feature type="domain" description="PHD-type" evidence="15">
    <location>
        <begin position="283"/>
        <end position="333"/>
    </location>
</feature>
<dbReference type="SUPFAM" id="SSF57903">
    <property type="entry name" value="FYVE/PHD zinc finger"/>
    <property type="match status" value="1"/>
</dbReference>
<dbReference type="Gene3D" id="2.30.30.1150">
    <property type="match status" value="1"/>
</dbReference>
<dbReference type="InterPro" id="IPR017907">
    <property type="entry name" value="Znf_RING_CS"/>
</dbReference>
<dbReference type="InterPro" id="IPR000626">
    <property type="entry name" value="Ubiquitin-like_dom"/>
</dbReference>
<dbReference type="GO" id="GO:0016567">
    <property type="term" value="P:protein ubiquitination"/>
    <property type="evidence" value="ECO:0007669"/>
    <property type="project" value="TreeGrafter"/>
</dbReference>
<keyword evidence="11" id="KW-0131">Cell cycle</keyword>
<dbReference type="PROSITE" id="PS50053">
    <property type="entry name" value="UBIQUITIN_2"/>
    <property type="match status" value="1"/>
</dbReference>
<dbReference type="InterPro" id="IPR001841">
    <property type="entry name" value="Znf_RING"/>
</dbReference>
<evidence type="ECO:0000256" key="4">
    <source>
        <dbReference type="ARBA" id="ARBA00022679"/>
    </source>
</evidence>